<dbReference type="Gene3D" id="3.40.50.720">
    <property type="entry name" value="NAD(P)-binding Rossmann-like Domain"/>
    <property type="match status" value="1"/>
</dbReference>
<feature type="domain" description="NAD-dependent epimerase/dehydratase" evidence="1">
    <location>
        <begin position="4"/>
        <end position="226"/>
    </location>
</feature>
<accession>A0ABT0L7G5</accession>
<sequence length="325" mass="35968">MKAIVTGATGFLGSHLVKYLENQGYQILALGRNKDKGLKLNSSQTRFKVVDLTLGSHVINAFETADVIFHCAAFSSAWGQAQQFYLANVEATRHVLNAAEYYNVKRCVYVSSTSVYFDFTDKFNIKENQVLTSGFVNEYAKTKYLGEQVMLNECRNTEVVIIRPRGIIGEGDTSIFPRILALLNKGVFPLLNQGQALVDITYVKNVAHALFLAGSKPDLHQQCFNISNAQSMNVKTLIDTLIKHTNKSITFLPVAYPLLYGLAGTLESFAKIFNTKEPLLTCYATGLLAKSQTLDISAANNMLGYQPLYSLEHGIKQYFTSGSPC</sequence>
<proteinExistence type="predicted"/>
<protein>
    <submittedName>
        <fullName evidence="2">NAD(P)-dependent oxidoreductase</fullName>
    </submittedName>
</protein>
<dbReference type="EMBL" id="JAKIKS010000006">
    <property type="protein sequence ID" value="MCL1123435.1"/>
    <property type="molecule type" value="Genomic_DNA"/>
</dbReference>
<reference evidence="2 3" key="1">
    <citation type="submission" date="2022-01" db="EMBL/GenBank/DDBJ databases">
        <title>Whole genome-based taxonomy of the Shewanellaceae.</title>
        <authorList>
            <person name="Martin-Rodriguez A.J."/>
        </authorList>
    </citation>
    <scope>NUCLEOTIDE SEQUENCE [LARGE SCALE GENOMIC DNA]</scope>
    <source>
        <strain evidence="2 3">DSM 17177</strain>
    </source>
</reference>
<keyword evidence="3" id="KW-1185">Reference proteome</keyword>
<gene>
    <name evidence="2" type="ORF">L2764_02795</name>
</gene>
<dbReference type="InterPro" id="IPR001509">
    <property type="entry name" value="Epimerase_deHydtase"/>
</dbReference>
<dbReference type="SUPFAM" id="SSF51735">
    <property type="entry name" value="NAD(P)-binding Rossmann-fold domains"/>
    <property type="match status" value="1"/>
</dbReference>
<name>A0ABT0L7G5_9GAMM</name>
<organism evidence="2 3">
    <name type="scientific">Shewanella surugensis</name>
    <dbReference type="NCBI Taxonomy" id="212020"/>
    <lineage>
        <taxon>Bacteria</taxon>
        <taxon>Pseudomonadati</taxon>
        <taxon>Pseudomonadota</taxon>
        <taxon>Gammaproteobacteria</taxon>
        <taxon>Alteromonadales</taxon>
        <taxon>Shewanellaceae</taxon>
        <taxon>Shewanella</taxon>
    </lineage>
</organism>
<evidence type="ECO:0000259" key="1">
    <source>
        <dbReference type="Pfam" id="PF01370"/>
    </source>
</evidence>
<evidence type="ECO:0000313" key="2">
    <source>
        <dbReference type="EMBL" id="MCL1123435.1"/>
    </source>
</evidence>
<dbReference type="PANTHER" id="PTHR48079">
    <property type="entry name" value="PROTEIN YEEZ"/>
    <property type="match status" value="1"/>
</dbReference>
<dbReference type="InterPro" id="IPR036291">
    <property type="entry name" value="NAD(P)-bd_dom_sf"/>
</dbReference>
<dbReference type="PANTHER" id="PTHR48079:SF6">
    <property type="entry name" value="NAD(P)-BINDING DOMAIN-CONTAINING PROTEIN-RELATED"/>
    <property type="match status" value="1"/>
</dbReference>
<evidence type="ECO:0000313" key="3">
    <source>
        <dbReference type="Proteomes" id="UP001203423"/>
    </source>
</evidence>
<dbReference type="Proteomes" id="UP001203423">
    <property type="component" value="Unassembled WGS sequence"/>
</dbReference>
<dbReference type="Pfam" id="PF01370">
    <property type="entry name" value="Epimerase"/>
    <property type="match status" value="1"/>
</dbReference>
<dbReference type="RefSeq" id="WP_248938723.1">
    <property type="nucleotide sequence ID" value="NZ_JAKIKS010000006.1"/>
</dbReference>
<comment type="caution">
    <text evidence="2">The sequence shown here is derived from an EMBL/GenBank/DDBJ whole genome shotgun (WGS) entry which is preliminary data.</text>
</comment>
<dbReference type="InterPro" id="IPR051783">
    <property type="entry name" value="NAD(P)-dependent_oxidoreduct"/>
</dbReference>